<dbReference type="Ensembl" id="ENSXMAT00000039305.1">
    <property type="protein sequence ID" value="ENSXMAP00000027014.1"/>
    <property type="gene ID" value="ENSXMAG00000011109.2"/>
</dbReference>
<dbReference type="PROSITE" id="PS50835">
    <property type="entry name" value="IG_LIKE"/>
    <property type="match status" value="2"/>
</dbReference>
<proteinExistence type="predicted"/>
<dbReference type="Pfam" id="PF13895">
    <property type="entry name" value="Ig_2"/>
    <property type="match status" value="1"/>
</dbReference>
<accession>A0A3B5Q9T4</accession>
<dbReference type="AlphaFoldDB" id="A0A3B5Q9T4"/>
<evidence type="ECO:0000313" key="2">
    <source>
        <dbReference type="Ensembl" id="ENSXMAP00000027014.1"/>
    </source>
</evidence>
<dbReference type="InterPro" id="IPR003599">
    <property type="entry name" value="Ig_sub"/>
</dbReference>
<evidence type="ECO:0000259" key="1">
    <source>
        <dbReference type="PROSITE" id="PS50835"/>
    </source>
</evidence>
<dbReference type="Gene3D" id="2.60.40.10">
    <property type="entry name" value="Immunoglobulins"/>
    <property type="match status" value="3"/>
</dbReference>
<sequence length="321" mass="35342">MRSTVDLQCNYTHPDREGDTVIEVTNRIWFTKEQLAAPVDLKADPDYAGRIEYKNGCAVAIRDVRESDAAVYKFRFITNHPSGKHTGLPGVTLSVSDMPNLPSVSLSSSGHIVEGDPTTLTCSSDANPVATYSWYKKDASDPLSKDSQLVFKSIQSSDSGEYYCYPNAKMLFFFSLLHPPSFPVVSHSFPGEVMEGISLTLTCISDSNPAANYTWFKENEKTPQSSGQNLTITNIGRQHSGLYYCEAHNSRGSHKSAIHLTVAASKSAKASISFKHDVQDNEHHKVGCSCTAAADSSVCFFSLYEVISEEERSKPTQRETK</sequence>
<dbReference type="Pfam" id="PF13927">
    <property type="entry name" value="Ig_3"/>
    <property type="match status" value="1"/>
</dbReference>
<reference evidence="3" key="2">
    <citation type="journal article" date="2013" name="Nat. Genet.">
        <title>The genome of the platyfish, Xiphophorus maculatus, provides insights into evolutionary adaptation and several complex traits.</title>
        <authorList>
            <person name="Schartl M."/>
            <person name="Walter R.B."/>
            <person name="Shen Y."/>
            <person name="Garcia T."/>
            <person name="Catchen J."/>
            <person name="Amores A."/>
            <person name="Braasch I."/>
            <person name="Chalopin D."/>
            <person name="Volff J.N."/>
            <person name="Lesch K.P."/>
            <person name="Bisazza A."/>
            <person name="Minx P."/>
            <person name="Hillier L."/>
            <person name="Wilson R.K."/>
            <person name="Fuerstenberg S."/>
            <person name="Boore J."/>
            <person name="Searle S."/>
            <person name="Postlethwait J.H."/>
            <person name="Warren W.C."/>
        </authorList>
    </citation>
    <scope>NUCLEOTIDE SEQUENCE [LARGE SCALE GENOMIC DNA]</scope>
    <source>
        <strain evidence="3">JP 163 A</strain>
    </source>
</reference>
<evidence type="ECO:0000313" key="3">
    <source>
        <dbReference type="Proteomes" id="UP000002852"/>
    </source>
</evidence>
<keyword evidence="3" id="KW-1185">Reference proteome</keyword>
<dbReference type="PANTHER" id="PTHR46013">
    <property type="entry name" value="VASCULAR CELL ADHESION MOLECULE 1"/>
    <property type="match status" value="1"/>
</dbReference>
<dbReference type="Proteomes" id="UP000002852">
    <property type="component" value="Unassembled WGS sequence"/>
</dbReference>
<reference evidence="2" key="4">
    <citation type="submission" date="2025-09" db="UniProtKB">
        <authorList>
            <consortium name="Ensembl"/>
        </authorList>
    </citation>
    <scope>IDENTIFICATION</scope>
    <source>
        <strain evidence="2">JP 163 A</strain>
    </source>
</reference>
<dbReference type="PANTHER" id="PTHR46013:SF4">
    <property type="entry name" value="B-CELL RECEPTOR CD22-RELATED"/>
    <property type="match status" value="1"/>
</dbReference>
<reference evidence="3" key="1">
    <citation type="submission" date="2012-01" db="EMBL/GenBank/DDBJ databases">
        <authorList>
            <person name="Walter R."/>
            <person name="Schartl M."/>
            <person name="Warren W."/>
        </authorList>
    </citation>
    <scope>NUCLEOTIDE SEQUENCE [LARGE SCALE GENOMIC DNA]</scope>
    <source>
        <strain evidence="3">JP 163 A</strain>
    </source>
</reference>
<dbReference type="CDD" id="cd00096">
    <property type="entry name" value="Ig"/>
    <property type="match status" value="1"/>
</dbReference>
<dbReference type="InterPro" id="IPR013783">
    <property type="entry name" value="Ig-like_fold"/>
</dbReference>
<dbReference type="SMART" id="SM00409">
    <property type="entry name" value="IG"/>
    <property type="match status" value="3"/>
</dbReference>
<protein>
    <recommendedName>
        <fullName evidence="1">Ig-like domain-containing protein</fullName>
    </recommendedName>
</protein>
<dbReference type="InterPro" id="IPR036179">
    <property type="entry name" value="Ig-like_dom_sf"/>
</dbReference>
<dbReference type="GeneTree" id="ENSGT01010000222294"/>
<name>A0A3B5Q9T4_XIPMA</name>
<feature type="domain" description="Ig-like" evidence="1">
    <location>
        <begin position="102"/>
        <end position="164"/>
    </location>
</feature>
<feature type="domain" description="Ig-like" evidence="1">
    <location>
        <begin position="180"/>
        <end position="261"/>
    </location>
</feature>
<organism evidence="2 3">
    <name type="scientific">Xiphophorus maculatus</name>
    <name type="common">Southern platyfish</name>
    <name type="synonym">Platypoecilus maculatus</name>
    <dbReference type="NCBI Taxonomy" id="8083"/>
    <lineage>
        <taxon>Eukaryota</taxon>
        <taxon>Metazoa</taxon>
        <taxon>Chordata</taxon>
        <taxon>Craniata</taxon>
        <taxon>Vertebrata</taxon>
        <taxon>Euteleostomi</taxon>
        <taxon>Actinopterygii</taxon>
        <taxon>Neopterygii</taxon>
        <taxon>Teleostei</taxon>
        <taxon>Neoteleostei</taxon>
        <taxon>Acanthomorphata</taxon>
        <taxon>Ovalentaria</taxon>
        <taxon>Atherinomorphae</taxon>
        <taxon>Cyprinodontiformes</taxon>
        <taxon>Poeciliidae</taxon>
        <taxon>Poeciliinae</taxon>
        <taxon>Xiphophorus</taxon>
    </lineage>
</organism>
<dbReference type="InterPro" id="IPR003598">
    <property type="entry name" value="Ig_sub2"/>
</dbReference>
<reference evidence="2" key="3">
    <citation type="submission" date="2025-08" db="UniProtKB">
        <authorList>
            <consortium name="Ensembl"/>
        </authorList>
    </citation>
    <scope>IDENTIFICATION</scope>
    <source>
        <strain evidence="2">JP 163 A</strain>
    </source>
</reference>
<dbReference type="InterPro" id="IPR007110">
    <property type="entry name" value="Ig-like_dom"/>
</dbReference>
<dbReference type="SMART" id="SM00408">
    <property type="entry name" value="IGc2"/>
    <property type="match status" value="2"/>
</dbReference>
<dbReference type="SUPFAM" id="SSF48726">
    <property type="entry name" value="Immunoglobulin"/>
    <property type="match status" value="2"/>
</dbReference>